<evidence type="ECO:0000313" key="2">
    <source>
        <dbReference type="EMBL" id="CAB0622673.1"/>
    </source>
</evidence>
<feature type="region of interest" description="Disordered" evidence="1">
    <location>
        <begin position="1"/>
        <end position="20"/>
    </location>
</feature>
<organism evidence="2 3">
    <name type="scientific">Corynebacterium diphtheriae</name>
    <dbReference type="NCBI Taxonomy" id="1717"/>
    <lineage>
        <taxon>Bacteria</taxon>
        <taxon>Bacillati</taxon>
        <taxon>Actinomycetota</taxon>
        <taxon>Actinomycetes</taxon>
        <taxon>Mycobacteriales</taxon>
        <taxon>Corynebacteriaceae</taxon>
        <taxon>Corynebacterium</taxon>
    </lineage>
</organism>
<reference evidence="2 3" key="1">
    <citation type="submission" date="2020-02" db="EMBL/GenBank/DDBJ databases">
        <authorList>
            <person name="Brisse S."/>
        </authorList>
    </citation>
    <scope>NUCLEOTIDE SEQUENCE [LARGE SCALE GENOMIC DNA]</scope>
    <source>
        <strain evidence="2">CIP107547</strain>
    </source>
</reference>
<proteinExistence type="predicted"/>
<dbReference type="AlphaFoldDB" id="A0A811G847"/>
<accession>A0A811G847</accession>
<gene>
    <name evidence="2" type="ORF">CIP107547_02362</name>
</gene>
<sequence>MAGFGCQGHGVNIHPTGSGTHSTMIQGAGLEWVNGAPVEDATAVLQLPKEDIPFLAQHIEDWGAFPALPCTDTAEYYGATQVLAGSDHPYFQEEKLITFAPAH</sequence>
<comment type="caution">
    <text evidence="2">The sequence shown here is derived from an EMBL/GenBank/DDBJ whole genome shotgun (WGS) entry which is preliminary data.</text>
</comment>
<evidence type="ECO:0000313" key="3">
    <source>
        <dbReference type="Proteomes" id="UP000480222"/>
    </source>
</evidence>
<protein>
    <submittedName>
        <fullName evidence="2">Uncharacterized protein</fullName>
    </submittedName>
</protein>
<name>A0A811G847_CORDP</name>
<dbReference type="EMBL" id="CADDAV010000033">
    <property type="protein sequence ID" value="CAB0622673.1"/>
    <property type="molecule type" value="Genomic_DNA"/>
</dbReference>
<dbReference type="Proteomes" id="UP000480222">
    <property type="component" value="Unassembled WGS sequence"/>
</dbReference>
<evidence type="ECO:0000256" key="1">
    <source>
        <dbReference type="SAM" id="MobiDB-lite"/>
    </source>
</evidence>